<sequence>MKNINYALTKKLKKKLKRKLLRKSILEIKQSIHKTSLLSKILINSAINRCILEIDELANLQCDSYELMFDILLSLEKTVTKINIESDIFSEIKNILLKNNLIKEDSNLDIKKLELLTEKCLLDLCALHSKSNPESYEDRKKIHLTPHGKFLMALTISILKCKNFKINLKAFDINHTKDYEIINKNTKTKDKFHLPIQILINRIYNCLFYSDQHIKFSTKEFSRYNYAMIEKRKYIRKLFIAMKKLSLDDFSKLLKPVLFNKV</sequence>
<gene>
    <name evidence="1" type="ORF">CDG68_06925</name>
</gene>
<name>A0A3G2T0L7_9GAMM</name>
<evidence type="ECO:0000313" key="2">
    <source>
        <dbReference type="Proteomes" id="UP000279962"/>
    </source>
</evidence>
<accession>A0A3G2T0L7</accession>
<dbReference type="AlphaFoldDB" id="A0A3G2T0L7"/>
<protein>
    <submittedName>
        <fullName evidence="1">Uncharacterized protein</fullName>
    </submittedName>
</protein>
<proteinExistence type="predicted"/>
<dbReference type="EMBL" id="CP033133">
    <property type="protein sequence ID" value="AYO53396.1"/>
    <property type="molecule type" value="Genomic_DNA"/>
</dbReference>
<dbReference type="Proteomes" id="UP000279962">
    <property type="component" value="Chromosome"/>
</dbReference>
<evidence type="ECO:0000313" key="1">
    <source>
        <dbReference type="EMBL" id="AYO53396.1"/>
    </source>
</evidence>
<reference evidence="1 2" key="1">
    <citation type="submission" date="2018-10" db="EMBL/GenBank/DDBJ databases">
        <title>The complete genome of Acinetobacter wuhouensis strain WCHAW010062.</title>
        <authorList>
            <person name="Hu Y."/>
            <person name="Long H."/>
            <person name="Feng Y."/>
            <person name="Zong Z."/>
        </authorList>
    </citation>
    <scope>NUCLEOTIDE SEQUENCE [LARGE SCALE GENOMIC DNA]</scope>
    <source>
        <strain evidence="1 2">WCHAW010062</strain>
    </source>
</reference>
<organism evidence="1 2">
    <name type="scientific">Acinetobacter wuhouensis</name>
    <dbReference type="NCBI Taxonomy" id="1879050"/>
    <lineage>
        <taxon>Bacteria</taxon>
        <taxon>Pseudomonadati</taxon>
        <taxon>Pseudomonadota</taxon>
        <taxon>Gammaproteobacteria</taxon>
        <taxon>Moraxellales</taxon>
        <taxon>Moraxellaceae</taxon>
        <taxon>Acinetobacter</taxon>
    </lineage>
</organism>
<dbReference type="RefSeq" id="WP_087554382.1">
    <property type="nucleotide sequence ID" value="NZ_CP033133.1"/>
</dbReference>